<evidence type="ECO:0000259" key="1">
    <source>
        <dbReference type="Pfam" id="PF08896"/>
    </source>
</evidence>
<organism evidence="2 3">
    <name type="scientific">Rhodobacter viridis</name>
    <dbReference type="NCBI Taxonomy" id="1054202"/>
    <lineage>
        <taxon>Bacteria</taxon>
        <taxon>Pseudomonadati</taxon>
        <taxon>Pseudomonadota</taxon>
        <taxon>Alphaproteobacteria</taxon>
        <taxon>Rhodobacterales</taxon>
        <taxon>Rhodobacter group</taxon>
        <taxon>Rhodobacter</taxon>
    </lineage>
</organism>
<accession>A0A318UCY4</accession>
<dbReference type="InterPro" id="IPR014992">
    <property type="entry name" value="DUF1842"/>
</dbReference>
<gene>
    <name evidence="2" type="ORF">C8J30_10529</name>
</gene>
<proteinExistence type="predicted"/>
<dbReference type="Pfam" id="PF08896">
    <property type="entry name" value="DUF1842"/>
    <property type="match status" value="1"/>
</dbReference>
<keyword evidence="3" id="KW-1185">Reference proteome</keyword>
<feature type="domain" description="DUF1842" evidence="1">
    <location>
        <begin position="5"/>
        <end position="112"/>
    </location>
</feature>
<dbReference type="OrthoDB" id="7561690at2"/>
<dbReference type="RefSeq" id="WP_110805408.1">
    <property type="nucleotide sequence ID" value="NZ_QJTK01000005.1"/>
</dbReference>
<dbReference type="AlphaFoldDB" id="A0A318UCY4"/>
<sequence>MSQCLYLVTLQLRKDHFVGGASAQLRLGVDTVDLEVSGNVTGTRLEGTQFPQQFNGAVNGGYHDLNKDPEKRVVVVHGRVVEESRGGQPSAHLNSFTALLRVNTQWEGTAQFWIGDAEYPCDVTQLRVPEPAE</sequence>
<protein>
    <submittedName>
        <fullName evidence="2">Uncharacterized protein DUF1842</fullName>
    </submittedName>
</protein>
<comment type="caution">
    <text evidence="2">The sequence shown here is derived from an EMBL/GenBank/DDBJ whole genome shotgun (WGS) entry which is preliminary data.</text>
</comment>
<evidence type="ECO:0000313" key="3">
    <source>
        <dbReference type="Proteomes" id="UP000247727"/>
    </source>
</evidence>
<evidence type="ECO:0000313" key="2">
    <source>
        <dbReference type="EMBL" id="PYF10220.1"/>
    </source>
</evidence>
<dbReference type="EMBL" id="QJTK01000005">
    <property type="protein sequence ID" value="PYF10220.1"/>
    <property type="molecule type" value="Genomic_DNA"/>
</dbReference>
<dbReference type="Proteomes" id="UP000247727">
    <property type="component" value="Unassembled WGS sequence"/>
</dbReference>
<reference evidence="2 3" key="1">
    <citation type="submission" date="2018-06" db="EMBL/GenBank/DDBJ databases">
        <title>Genomic Encyclopedia of Type Strains, Phase III (KMG-III): the genomes of soil and plant-associated and newly described type strains.</title>
        <authorList>
            <person name="Whitman W."/>
        </authorList>
    </citation>
    <scope>NUCLEOTIDE SEQUENCE [LARGE SCALE GENOMIC DNA]</scope>
    <source>
        <strain evidence="2 3">JA737</strain>
    </source>
</reference>
<name>A0A318UCY4_9RHOB</name>